<evidence type="ECO:0008006" key="4">
    <source>
        <dbReference type="Google" id="ProtNLM"/>
    </source>
</evidence>
<keyword evidence="1" id="KW-0812">Transmembrane</keyword>
<keyword evidence="1" id="KW-1133">Transmembrane helix</keyword>
<feature type="transmembrane region" description="Helical" evidence="1">
    <location>
        <begin position="42"/>
        <end position="65"/>
    </location>
</feature>
<feature type="transmembrane region" description="Helical" evidence="1">
    <location>
        <begin position="12"/>
        <end position="30"/>
    </location>
</feature>
<dbReference type="Proteomes" id="UP000268844">
    <property type="component" value="Unassembled WGS sequence"/>
</dbReference>
<dbReference type="EMBL" id="UZWD01000025">
    <property type="protein sequence ID" value="VDS04849.1"/>
    <property type="molecule type" value="Genomic_DNA"/>
</dbReference>
<organism evidence="2 3">
    <name type="scientific">Devosia equisanguinis</name>
    <dbReference type="NCBI Taxonomy" id="2490941"/>
    <lineage>
        <taxon>Bacteria</taxon>
        <taxon>Pseudomonadati</taxon>
        <taxon>Pseudomonadota</taxon>
        <taxon>Alphaproteobacteria</taxon>
        <taxon>Hyphomicrobiales</taxon>
        <taxon>Devosiaceae</taxon>
        <taxon>Devosia</taxon>
    </lineage>
</organism>
<dbReference type="PANTHER" id="PTHR34821:SF2">
    <property type="entry name" value="INNER MEMBRANE PROTEIN YDCZ"/>
    <property type="match status" value="1"/>
</dbReference>
<dbReference type="PANTHER" id="PTHR34821">
    <property type="entry name" value="INNER MEMBRANE PROTEIN YDCZ"/>
    <property type="match status" value="1"/>
</dbReference>
<evidence type="ECO:0000256" key="1">
    <source>
        <dbReference type="SAM" id="Phobius"/>
    </source>
</evidence>
<protein>
    <recommendedName>
        <fullName evidence="4">Transporter family-2 protein</fullName>
    </recommendedName>
</protein>
<keyword evidence="1" id="KW-0472">Membrane</keyword>
<evidence type="ECO:0000313" key="2">
    <source>
        <dbReference type="EMBL" id="VDS04849.1"/>
    </source>
</evidence>
<feature type="transmembrane region" description="Helical" evidence="1">
    <location>
        <begin position="103"/>
        <end position="122"/>
    </location>
</feature>
<accession>A0A447IB98</accession>
<keyword evidence="3" id="KW-1185">Reference proteome</keyword>
<dbReference type="GO" id="GO:0005886">
    <property type="term" value="C:plasma membrane"/>
    <property type="evidence" value="ECO:0007669"/>
    <property type="project" value="TreeGrafter"/>
</dbReference>
<dbReference type="Pfam" id="PF04657">
    <property type="entry name" value="DMT_YdcZ"/>
    <property type="match status" value="1"/>
</dbReference>
<evidence type="ECO:0000313" key="3">
    <source>
        <dbReference type="Proteomes" id="UP000268844"/>
    </source>
</evidence>
<dbReference type="OrthoDB" id="4244824at2"/>
<reference evidence="2 3" key="1">
    <citation type="submission" date="2018-12" db="EMBL/GenBank/DDBJ databases">
        <authorList>
            <person name="Criscuolo A."/>
        </authorList>
    </citation>
    <scope>NUCLEOTIDE SEQUENCE [LARGE SCALE GENOMIC DNA]</scope>
    <source>
        <strain evidence="2">ACIP1116281</strain>
    </source>
</reference>
<name>A0A447IB98_9HYPH</name>
<dbReference type="InterPro" id="IPR006750">
    <property type="entry name" value="YdcZ"/>
</dbReference>
<proteinExistence type="predicted"/>
<feature type="transmembrane region" description="Helical" evidence="1">
    <location>
        <begin position="143"/>
        <end position="162"/>
    </location>
</feature>
<feature type="transmembrane region" description="Helical" evidence="1">
    <location>
        <begin position="77"/>
        <end position="97"/>
    </location>
</feature>
<dbReference type="AlphaFoldDB" id="A0A447IB98"/>
<dbReference type="RefSeq" id="WP_126150397.1">
    <property type="nucleotide sequence ID" value="NZ_JBHTMH010000001.1"/>
</dbReference>
<sequence length="163" mass="16570">MSSLSPQRPKPLHLLAAFASGGLLTFAVFINAEAGRYGGALYSSWLAHGTGTVAAVIVLGLLWFRDKAAVTAVRNKAPLWAYLGGISGAATVMLTSTAVNTPLALAGTLALGLAGQVAFSLAADKWGLFGLPSRRLTVRDAGAVVLITAGSLIIIFFGMGGAA</sequence>
<gene>
    <name evidence="2" type="ORF">DEVEQU_01989</name>
</gene>